<dbReference type="NCBIfam" id="TIGR03029">
    <property type="entry name" value="EpsG"/>
    <property type="match status" value="1"/>
</dbReference>
<dbReference type="NCBIfam" id="TIGR01007">
    <property type="entry name" value="eps_fam"/>
    <property type="match status" value="1"/>
</dbReference>
<organism evidence="3 4">
    <name type="scientific">Paludibacterium purpuratum</name>
    <dbReference type="NCBI Taxonomy" id="1144873"/>
    <lineage>
        <taxon>Bacteria</taxon>
        <taxon>Pseudomonadati</taxon>
        <taxon>Pseudomonadota</taxon>
        <taxon>Betaproteobacteria</taxon>
        <taxon>Neisseriales</taxon>
        <taxon>Chromobacteriaceae</taxon>
        <taxon>Paludibacterium</taxon>
    </lineage>
</organism>
<evidence type="ECO:0000256" key="1">
    <source>
        <dbReference type="ARBA" id="ARBA00022741"/>
    </source>
</evidence>
<keyword evidence="4" id="KW-1185">Reference proteome</keyword>
<dbReference type="Gene3D" id="1.10.40.70">
    <property type="match status" value="1"/>
</dbReference>
<name>A0A4R7B4Q4_9NEIS</name>
<reference evidence="3 4" key="1">
    <citation type="submission" date="2019-03" db="EMBL/GenBank/DDBJ databases">
        <title>Genomic Encyclopedia of Type Strains, Phase III (KMG-III): the genomes of soil and plant-associated and newly described type strains.</title>
        <authorList>
            <person name="Whitman W."/>
        </authorList>
    </citation>
    <scope>NUCLEOTIDE SEQUENCE [LARGE SCALE GENOMIC DNA]</scope>
    <source>
        <strain evidence="3 4">CECT 8976</strain>
    </source>
</reference>
<comment type="caution">
    <text evidence="3">The sequence shown here is derived from an EMBL/GenBank/DDBJ whole genome shotgun (WGS) entry which is preliminary data.</text>
</comment>
<evidence type="ECO:0000313" key="3">
    <source>
        <dbReference type="EMBL" id="TDR77820.1"/>
    </source>
</evidence>
<dbReference type="AlphaFoldDB" id="A0A4R7B4Q4"/>
<dbReference type="InterPro" id="IPR037257">
    <property type="entry name" value="T2SS_E_N_sf"/>
</dbReference>
<protein>
    <submittedName>
        <fullName evidence="3">Chain length determinant protein tyrosine kinase EpsG</fullName>
    </submittedName>
</protein>
<keyword evidence="3" id="KW-0808">Transferase</keyword>
<dbReference type="InterPro" id="IPR027417">
    <property type="entry name" value="P-loop_NTPase"/>
</dbReference>
<accession>A0A4R7B4Q4</accession>
<dbReference type="SUPFAM" id="SSF52540">
    <property type="entry name" value="P-loop containing nucleoside triphosphate hydrolases"/>
    <property type="match status" value="1"/>
</dbReference>
<gene>
    <name evidence="3" type="ORF">DFP86_10960</name>
</gene>
<dbReference type="InterPro" id="IPR050445">
    <property type="entry name" value="Bact_polysacc_biosynth/exp"/>
</dbReference>
<keyword evidence="3" id="KW-0418">Kinase</keyword>
<dbReference type="PANTHER" id="PTHR32309">
    <property type="entry name" value="TYROSINE-PROTEIN KINASE"/>
    <property type="match status" value="1"/>
</dbReference>
<proteinExistence type="predicted"/>
<dbReference type="GO" id="GO:0004713">
    <property type="term" value="F:protein tyrosine kinase activity"/>
    <property type="evidence" value="ECO:0007669"/>
    <property type="project" value="TreeGrafter"/>
</dbReference>
<dbReference type="InterPro" id="IPR005702">
    <property type="entry name" value="Wzc-like_C"/>
</dbReference>
<dbReference type="SUPFAM" id="SSF160246">
    <property type="entry name" value="EspE N-terminal domain-like"/>
    <property type="match status" value="1"/>
</dbReference>
<dbReference type="GO" id="GO:0005524">
    <property type="term" value="F:ATP binding"/>
    <property type="evidence" value="ECO:0007669"/>
    <property type="project" value="UniProtKB-KW"/>
</dbReference>
<keyword evidence="1" id="KW-0547">Nucleotide-binding</keyword>
<dbReference type="EMBL" id="SNZP01000009">
    <property type="protein sequence ID" value="TDR77820.1"/>
    <property type="molecule type" value="Genomic_DNA"/>
</dbReference>
<sequence length="288" mass="31387">MMNQHLSRRIEVDEQSGTIGQWLLDRGRLTPSQAEKVLRLQRESGLRFGEAALSLGFVAQSDIDQALAIQFAFPYFSADDLSFSAKLFAAFRPFSAEVEALRNLRSQLLLRWFGQGHKALAIAQPNQASLDRCLAANLAIVFSQLGERTLLIDANLRRETRSDLFGQAGQPGLSELLSQRAGIEVITRLDELCDLSVLESGALPPNPQELLSRSGFEGLLRALSEQYQVIIVDTPAFDRASDVLLVAARAGGTLLSVEADATALEGLTLLCDALQQLGSEVLGSVLHR</sequence>
<dbReference type="GO" id="GO:0005886">
    <property type="term" value="C:plasma membrane"/>
    <property type="evidence" value="ECO:0007669"/>
    <property type="project" value="TreeGrafter"/>
</dbReference>
<dbReference type="PANTHER" id="PTHR32309:SF13">
    <property type="entry name" value="FERRIC ENTEROBACTIN TRANSPORT PROTEIN FEPE"/>
    <property type="match status" value="1"/>
</dbReference>
<evidence type="ECO:0000256" key="2">
    <source>
        <dbReference type="ARBA" id="ARBA00022840"/>
    </source>
</evidence>
<dbReference type="Proteomes" id="UP000295611">
    <property type="component" value="Unassembled WGS sequence"/>
</dbReference>
<dbReference type="Gene3D" id="3.40.50.300">
    <property type="entry name" value="P-loop containing nucleotide triphosphate hydrolases"/>
    <property type="match status" value="1"/>
</dbReference>
<evidence type="ECO:0000313" key="4">
    <source>
        <dbReference type="Proteomes" id="UP000295611"/>
    </source>
</evidence>
<dbReference type="CDD" id="cd05387">
    <property type="entry name" value="BY-kinase"/>
    <property type="match status" value="1"/>
</dbReference>
<keyword evidence="2" id="KW-0067">ATP-binding</keyword>
<dbReference type="RefSeq" id="WP_243729380.1">
    <property type="nucleotide sequence ID" value="NZ_SNZP01000009.1"/>
</dbReference>
<dbReference type="InterPro" id="IPR017479">
    <property type="entry name" value="Tyr_kinase_chain_length_EpsG"/>
</dbReference>